<gene>
    <name evidence="1" type="ORF">IWQ57_003701</name>
</gene>
<dbReference type="EMBL" id="JANBUJ010001271">
    <property type="protein sequence ID" value="KAJ2768047.1"/>
    <property type="molecule type" value="Genomic_DNA"/>
</dbReference>
<keyword evidence="2" id="KW-1185">Reference proteome</keyword>
<accession>A0ACC1JVA8</accession>
<sequence>MREQPARYDDAGCTVTECFDIRALLRRAGCAPGRPLPGQRLLLSLPPPPPQPILLRDGAQHSATADSGRRVTFARRHSVSSTDRRHDDANSEETISPEGSVHDYKDVTFTSDSVEDTQLQCHVRLIPDACLEELIALGTLQRVLVAHGRQVGRLAIKSFEPFRSLHLCASIIFLTGIRGAVPFERAALAYEKVAGLNNLLADSGVPTRRDLPSLLACVSTEPDDGDAAARRLGEWQDCNRTRMAYSLEAGRALAAMDTPEMHRLLGQLARQRRVVRPVFDYMYHEYARAGYTDVHVRDGALQFQIYAWVREAMERTCDDPPLSYVMCVVLFTIAEINDRVAQTVARALPAGAALGLRPTVAAAGGDDSATMSSARQGAAATGWLAPKELLCLLDWDFAAALGYLLAHRFHEMDPSATAARARVNALALSIDLTQNQPFPPIAPLMDGPLHRFVTDH</sequence>
<protein>
    <submittedName>
        <fullName evidence="1">Uncharacterized protein</fullName>
    </submittedName>
</protein>
<evidence type="ECO:0000313" key="1">
    <source>
        <dbReference type="EMBL" id="KAJ2768047.1"/>
    </source>
</evidence>
<evidence type="ECO:0000313" key="2">
    <source>
        <dbReference type="Proteomes" id="UP001140234"/>
    </source>
</evidence>
<proteinExistence type="predicted"/>
<dbReference type="Proteomes" id="UP001140234">
    <property type="component" value="Unassembled WGS sequence"/>
</dbReference>
<name>A0ACC1JVA8_9FUNG</name>
<comment type="caution">
    <text evidence="1">The sequence shown here is derived from an EMBL/GenBank/DDBJ whole genome shotgun (WGS) entry which is preliminary data.</text>
</comment>
<reference evidence="1" key="1">
    <citation type="submission" date="2022-07" db="EMBL/GenBank/DDBJ databases">
        <title>Phylogenomic reconstructions and comparative analyses of Kickxellomycotina fungi.</title>
        <authorList>
            <person name="Reynolds N.K."/>
            <person name="Stajich J.E."/>
            <person name="Barry K."/>
            <person name="Grigoriev I.V."/>
            <person name="Crous P."/>
            <person name="Smith M.E."/>
        </authorList>
    </citation>
    <scope>NUCLEOTIDE SEQUENCE</scope>
    <source>
        <strain evidence="1">CBS 109366</strain>
    </source>
</reference>
<organism evidence="1 2">
    <name type="scientific">Coemansia nantahalensis</name>
    <dbReference type="NCBI Taxonomy" id="2789366"/>
    <lineage>
        <taxon>Eukaryota</taxon>
        <taxon>Fungi</taxon>
        <taxon>Fungi incertae sedis</taxon>
        <taxon>Zoopagomycota</taxon>
        <taxon>Kickxellomycotina</taxon>
        <taxon>Kickxellomycetes</taxon>
        <taxon>Kickxellales</taxon>
        <taxon>Kickxellaceae</taxon>
        <taxon>Coemansia</taxon>
    </lineage>
</organism>
<feature type="non-terminal residue" evidence="1">
    <location>
        <position position="456"/>
    </location>
</feature>